<protein>
    <recommendedName>
        <fullName evidence="3">Prepilin-type N-terminal cleavage/methylation domain-containing protein</fullName>
    </recommendedName>
</protein>
<keyword evidence="2" id="KW-1185">Reference proteome</keyword>
<dbReference type="Proteomes" id="UP001529340">
    <property type="component" value="Unassembled WGS sequence"/>
</dbReference>
<accession>A0ABT7UC09</accession>
<dbReference type="EMBL" id="JAUDCG010000014">
    <property type="protein sequence ID" value="MDM8156915.1"/>
    <property type="molecule type" value="Genomic_DNA"/>
</dbReference>
<proteinExistence type="predicted"/>
<reference evidence="2" key="1">
    <citation type="submission" date="2023-06" db="EMBL/GenBank/DDBJ databases">
        <title>Identification and characterization of horizontal gene transfer across gut microbiota members of farm animals based on homology search.</title>
        <authorList>
            <person name="Zeman M."/>
            <person name="Kubasova T."/>
            <person name="Jahodarova E."/>
            <person name="Nykrynova M."/>
            <person name="Rychlik I."/>
        </authorList>
    </citation>
    <scope>NUCLEOTIDE SEQUENCE [LARGE SCALE GENOMIC DNA]</scope>
    <source>
        <strain evidence="2">ET39</strain>
    </source>
</reference>
<dbReference type="RefSeq" id="WP_289607380.1">
    <property type="nucleotide sequence ID" value="NZ_JAUDCG010000014.1"/>
</dbReference>
<organism evidence="1 2">
    <name type="scientific">Amedibacillus dolichus</name>
    <dbReference type="NCBI Taxonomy" id="31971"/>
    <lineage>
        <taxon>Bacteria</taxon>
        <taxon>Bacillati</taxon>
        <taxon>Bacillota</taxon>
        <taxon>Erysipelotrichia</taxon>
        <taxon>Erysipelotrichales</taxon>
        <taxon>Erysipelotrichaceae</taxon>
        <taxon>Amedibacillus</taxon>
    </lineage>
</organism>
<reference evidence="1 2" key="3">
    <citation type="submission" date="2023-06" db="EMBL/GenBank/DDBJ databases">
        <authorList>
            <person name="Zeman M."/>
            <person name="Kubasova T."/>
            <person name="Jahodarova E."/>
            <person name="Nykrynova M."/>
            <person name="Rychlik I."/>
        </authorList>
    </citation>
    <scope>NUCLEOTIDE SEQUENCE [LARGE SCALE GENOMIC DNA]</scope>
    <source>
        <strain evidence="1 2">ET39</strain>
    </source>
</reference>
<sequence>MKMHDGSPGYTMAELLTALGAAMMCSVLLALLSQWAAQMIVAQPFLIQDQMAVLQLRLYLAQCDHLQLEQGALQVEYGRETFTLQLHQHRLVKRPGYEIFLTDVEDADFFREGDAYYLEWQREETRWRAKVSE</sequence>
<gene>
    <name evidence="1" type="ORF">QUV96_04600</name>
</gene>
<evidence type="ECO:0008006" key="3">
    <source>
        <dbReference type="Google" id="ProtNLM"/>
    </source>
</evidence>
<comment type="caution">
    <text evidence="1">The sequence shown here is derived from an EMBL/GenBank/DDBJ whole genome shotgun (WGS) entry which is preliminary data.</text>
</comment>
<name>A0ABT7UC09_9FIRM</name>
<reference evidence="1 2" key="2">
    <citation type="submission" date="2023-06" db="EMBL/GenBank/DDBJ databases">
        <title>Identification and characterization of horizontal gene transfer across gut microbiota members of farm animals based on homology search.</title>
        <authorList>
            <person name="Schwarzerova J."/>
            <person name="Nykrynova M."/>
            <person name="Jureckova K."/>
            <person name="Cejkova D."/>
            <person name="Rychlik I."/>
        </authorList>
    </citation>
    <scope>NUCLEOTIDE SEQUENCE [LARGE SCALE GENOMIC DNA]</scope>
    <source>
        <strain evidence="1 2">ET39</strain>
    </source>
</reference>
<evidence type="ECO:0000313" key="1">
    <source>
        <dbReference type="EMBL" id="MDM8156915.1"/>
    </source>
</evidence>
<evidence type="ECO:0000313" key="2">
    <source>
        <dbReference type="Proteomes" id="UP001529340"/>
    </source>
</evidence>